<dbReference type="OrthoDB" id="9837884at2"/>
<gene>
    <name evidence="2" type="ORF">Verru16b_02854</name>
</gene>
<dbReference type="Proteomes" id="UP000095228">
    <property type="component" value="Chromosome"/>
</dbReference>
<evidence type="ECO:0000313" key="3">
    <source>
        <dbReference type="Proteomes" id="UP000095228"/>
    </source>
</evidence>
<feature type="chain" id="PRO_5009105365" evidence="1">
    <location>
        <begin position="17"/>
        <end position="409"/>
    </location>
</feature>
<keyword evidence="1" id="KW-0732">Signal</keyword>
<evidence type="ECO:0000256" key="1">
    <source>
        <dbReference type="SAM" id="SignalP"/>
    </source>
</evidence>
<dbReference type="KEGG" id="obg:Verru16b_02854"/>
<name>A0A1D8AXZ9_9BACT</name>
<dbReference type="STRING" id="1838286.Verru16b_02854"/>
<proteinExistence type="predicted"/>
<dbReference type="AlphaFoldDB" id="A0A1D8AXZ9"/>
<organism evidence="2 3">
    <name type="scientific">Lacunisphaera limnophila</name>
    <dbReference type="NCBI Taxonomy" id="1838286"/>
    <lineage>
        <taxon>Bacteria</taxon>
        <taxon>Pseudomonadati</taxon>
        <taxon>Verrucomicrobiota</taxon>
        <taxon>Opitutia</taxon>
        <taxon>Opitutales</taxon>
        <taxon>Opitutaceae</taxon>
        <taxon>Lacunisphaera</taxon>
    </lineage>
</organism>
<keyword evidence="3" id="KW-1185">Reference proteome</keyword>
<reference evidence="2 3" key="1">
    <citation type="submission" date="2016-06" db="EMBL/GenBank/DDBJ databases">
        <title>Three novel species with peptidoglycan cell walls form the new genus Lacunisphaera gen. nov. in the family Opitutaceae of the verrucomicrobial subdivision 4.</title>
        <authorList>
            <person name="Rast P."/>
            <person name="Gloeckner I."/>
            <person name="Jogler M."/>
            <person name="Boedeker C."/>
            <person name="Jeske O."/>
            <person name="Wiegand S."/>
            <person name="Reinhardt R."/>
            <person name="Schumann P."/>
            <person name="Rohde M."/>
            <person name="Spring S."/>
            <person name="Gloeckner F.O."/>
            <person name="Jogler C."/>
        </authorList>
    </citation>
    <scope>NUCLEOTIDE SEQUENCE [LARGE SCALE GENOMIC DNA]</scope>
    <source>
        <strain evidence="2 3">IG16b</strain>
    </source>
</reference>
<feature type="signal peptide" evidence="1">
    <location>
        <begin position="1"/>
        <end position="16"/>
    </location>
</feature>
<dbReference type="RefSeq" id="WP_069962879.1">
    <property type="nucleotide sequence ID" value="NZ_CP016094.1"/>
</dbReference>
<evidence type="ECO:0000313" key="2">
    <source>
        <dbReference type="EMBL" id="AOS45766.1"/>
    </source>
</evidence>
<sequence>MKALAWILLLPLAAPASVLPIAQVTDLGVHARLGYDSNPAGSGGASRAIWGDEGTLVSALGAGFNVLLTGREPGATPLKLGYQGEWVRLDRWTQENYSTHRLGLAGQFTPGAWKLSLDASSLFVDGTNDTLPSLSTINANAVTLWRERREQWQHRVRFSAQSESDSRVIRSSGSLLACDYRTRALAGHVAFADRTDTQAGLDLGWKPRARSLWLVGLRGGQQTQDAIPLPGAPYDYSNRYARLALGWEGKLPGNTAVSLTAGPDFRHFTGTVDSAALRGRDRTSLWFEGSLTAKPHPAWTFTGKATRFSWLSSTGKAAYYDSSLEAAAGWVPRAGWNVRLNAKVHACDYFPSARDDWEWFLGAGVTRVLSPRVQVSIDVLRQRAWNRLPAFAEREFRRAFVQLGATVRL</sequence>
<accession>A0A1D8AXZ9</accession>
<dbReference type="EMBL" id="CP016094">
    <property type="protein sequence ID" value="AOS45766.1"/>
    <property type="molecule type" value="Genomic_DNA"/>
</dbReference>
<protein>
    <submittedName>
        <fullName evidence="2">Uncharacterized protein</fullName>
    </submittedName>
</protein>